<dbReference type="OrthoDB" id="502624at2"/>
<dbReference type="CDD" id="cd00207">
    <property type="entry name" value="fer2"/>
    <property type="match status" value="1"/>
</dbReference>
<dbReference type="Proteomes" id="UP000247591">
    <property type="component" value="Unassembled WGS sequence"/>
</dbReference>
<evidence type="ECO:0000259" key="1">
    <source>
        <dbReference type="Pfam" id="PF00111"/>
    </source>
</evidence>
<dbReference type="GO" id="GO:0008168">
    <property type="term" value="F:methyltransferase activity"/>
    <property type="evidence" value="ECO:0007669"/>
    <property type="project" value="UniProtKB-KW"/>
</dbReference>
<reference evidence="2 3" key="1">
    <citation type="submission" date="2018-06" db="EMBL/GenBank/DDBJ databases">
        <title>Genomic Encyclopedia of Type Strains, Phase IV (KMG-IV): sequencing the most valuable type-strain genomes for metagenomic binning, comparative biology and taxonomic classification.</title>
        <authorList>
            <person name="Goeker M."/>
        </authorList>
    </citation>
    <scope>NUCLEOTIDE SEQUENCE [LARGE SCALE GENOMIC DNA]</scope>
    <source>
        <strain evidence="2 3">DSM 45521</strain>
    </source>
</reference>
<keyword evidence="2" id="KW-0489">Methyltransferase</keyword>
<dbReference type="EMBL" id="QJSP01000003">
    <property type="protein sequence ID" value="PYE19406.1"/>
    <property type="molecule type" value="Genomic_DNA"/>
</dbReference>
<accession>A0A318RQM3</accession>
<dbReference type="RefSeq" id="WP_110468595.1">
    <property type="nucleotide sequence ID" value="NZ_QJSP01000003.1"/>
</dbReference>
<dbReference type="Gene3D" id="3.10.20.30">
    <property type="match status" value="1"/>
</dbReference>
<evidence type="ECO:0000313" key="2">
    <source>
        <dbReference type="EMBL" id="PYE19406.1"/>
    </source>
</evidence>
<dbReference type="Pfam" id="PF00111">
    <property type="entry name" value="Fer2"/>
    <property type="match status" value="1"/>
</dbReference>
<feature type="domain" description="2Fe-2S ferredoxin-type" evidence="1">
    <location>
        <begin position="15"/>
        <end position="84"/>
    </location>
</feature>
<organism evidence="2 3">
    <name type="scientific">Williamsia limnetica</name>
    <dbReference type="NCBI Taxonomy" id="882452"/>
    <lineage>
        <taxon>Bacteria</taxon>
        <taxon>Bacillati</taxon>
        <taxon>Actinomycetota</taxon>
        <taxon>Actinomycetes</taxon>
        <taxon>Mycobacteriales</taxon>
        <taxon>Nocardiaceae</taxon>
        <taxon>Williamsia</taxon>
    </lineage>
</organism>
<comment type="caution">
    <text evidence="2">The sequence shown here is derived from an EMBL/GenBank/DDBJ whole genome shotgun (WGS) entry which is preliminary data.</text>
</comment>
<keyword evidence="2" id="KW-0808">Transferase</keyword>
<proteinExistence type="predicted"/>
<name>A0A318RQM3_WILLI</name>
<dbReference type="SUPFAM" id="SSF54292">
    <property type="entry name" value="2Fe-2S ferredoxin-like"/>
    <property type="match status" value="1"/>
</dbReference>
<dbReference type="GO" id="GO:0051537">
    <property type="term" value="F:2 iron, 2 sulfur cluster binding"/>
    <property type="evidence" value="ECO:0007669"/>
    <property type="project" value="InterPro"/>
</dbReference>
<gene>
    <name evidence="2" type="ORF">DFR67_103319</name>
</gene>
<dbReference type="AlphaFoldDB" id="A0A318RQM3"/>
<dbReference type="InterPro" id="IPR036010">
    <property type="entry name" value="2Fe-2S_ferredoxin-like_sf"/>
</dbReference>
<keyword evidence="3" id="KW-1185">Reference proteome</keyword>
<sequence length="94" mass="10318">MTEHAPASFEIELRRTGVVRVVPADRTALEIVRQELPHAEFNCLQGECGACVATVLDGIPDHRDTVLSQRARDAGKRVILCVSRSLTPRLAVDL</sequence>
<evidence type="ECO:0000313" key="3">
    <source>
        <dbReference type="Proteomes" id="UP000247591"/>
    </source>
</evidence>
<dbReference type="InterPro" id="IPR006058">
    <property type="entry name" value="2Fe2S_fd_BS"/>
</dbReference>
<protein>
    <submittedName>
        <fullName evidence="2">Vanillate O-demethylase ferredoxin subunit</fullName>
    </submittedName>
</protein>
<dbReference type="PROSITE" id="PS00197">
    <property type="entry name" value="2FE2S_FER_1"/>
    <property type="match status" value="1"/>
</dbReference>
<dbReference type="InterPro" id="IPR012675">
    <property type="entry name" value="Beta-grasp_dom_sf"/>
</dbReference>
<dbReference type="GO" id="GO:0032259">
    <property type="term" value="P:methylation"/>
    <property type="evidence" value="ECO:0007669"/>
    <property type="project" value="UniProtKB-KW"/>
</dbReference>
<dbReference type="InterPro" id="IPR001041">
    <property type="entry name" value="2Fe-2S_ferredoxin-type"/>
</dbReference>